<proteinExistence type="predicted"/>
<dbReference type="Proteomes" id="UP000790377">
    <property type="component" value="Unassembled WGS sequence"/>
</dbReference>
<reference evidence="1" key="1">
    <citation type="journal article" date="2021" name="New Phytol.">
        <title>Evolutionary innovations through gain and loss of genes in the ectomycorrhizal Boletales.</title>
        <authorList>
            <person name="Wu G."/>
            <person name="Miyauchi S."/>
            <person name="Morin E."/>
            <person name="Kuo A."/>
            <person name="Drula E."/>
            <person name="Varga T."/>
            <person name="Kohler A."/>
            <person name="Feng B."/>
            <person name="Cao Y."/>
            <person name="Lipzen A."/>
            <person name="Daum C."/>
            <person name="Hundley H."/>
            <person name="Pangilinan J."/>
            <person name="Johnson J."/>
            <person name="Barry K."/>
            <person name="LaButti K."/>
            <person name="Ng V."/>
            <person name="Ahrendt S."/>
            <person name="Min B."/>
            <person name="Choi I.G."/>
            <person name="Park H."/>
            <person name="Plett J.M."/>
            <person name="Magnuson J."/>
            <person name="Spatafora J.W."/>
            <person name="Nagy L.G."/>
            <person name="Henrissat B."/>
            <person name="Grigoriev I.V."/>
            <person name="Yang Z.L."/>
            <person name="Xu J."/>
            <person name="Martin F.M."/>
        </authorList>
    </citation>
    <scope>NUCLEOTIDE SEQUENCE</scope>
    <source>
        <strain evidence="1">ATCC 28755</strain>
    </source>
</reference>
<evidence type="ECO:0000313" key="1">
    <source>
        <dbReference type="EMBL" id="KAH7905576.1"/>
    </source>
</evidence>
<evidence type="ECO:0000313" key="2">
    <source>
        <dbReference type="Proteomes" id="UP000790377"/>
    </source>
</evidence>
<keyword evidence="2" id="KW-1185">Reference proteome</keyword>
<organism evidence="1 2">
    <name type="scientific">Hygrophoropsis aurantiaca</name>
    <dbReference type="NCBI Taxonomy" id="72124"/>
    <lineage>
        <taxon>Eukaryota</taxon>
        <taxon>Fungi</taxon>
        <taxon>Dikarya</taxon>
        <taxon>Basidiomycota</taxon>
        <taxon>Agaricomycotina</taxon>
        <taxon>Agaricomycetes</taxon>
        <taxon>Agaricomycetidae</taxon>
        <taxon>Boletales</taxon>
        <taxon>Coniophorineae</taxon>
        <taxon>Hygrophoropsidaceae</taxon>
        <taxon>Hygrophoropsis</taxon>
    </lineage>
</organism>
<protein>
    <submittedName>
        <fullName evidence="1">Uncharacterized protein</fullName>
    </submittedName>
</protein>
<gene>
    <name evidence="1" type="ORF">BJ138DRAFT_1118341</name>
</gene>
<dbReference type="EMBL" id="MU268162">
    <property type="protein sequence ID" value="KAH7905576.1"/>
    <property type="molecule type" value="Genomic_DNA"/>
</dbReference>
<comment type="caution">
    <text evidence="1">The sequence shown here is derived from an EMBL/GenBank/DDBJ whole genome shotgun (WGS) entry which is preliminary data.</text>
</comment>
<sequence>MHRRLDSEENFQDEIDKLSSSEDDVDISDGDAAKRVMPPPTNGVALADSQKKYGALRARYKDLEMRCSSLEAIANPKKSKQTTGELAAEAHDADIKFQGRKFSFAHSLWVPDRVLLCETRPTDVPTGKLRWSSPKAIEDALTAELYDFLPPDLRAFMGSVRFKTAFQHGLQSVRSEGVSDVKRSNGVYEISWKAASAKDRFNLQECQTLICGGDGNYTKFAPILFRDPKSTNMQDFLKSETIVRVLKVLILGSSSVNEDGGSGGGRPKTKSQLWDITSATPGLIATGAVIAIFGLSGDKAFKEKGSRTSIPYRDYHTYYQQLLFESPLAPSIIKFFNDKLFLAPSASVATTTPEPDDTPLSWERRMEMLLEGESLPQPDNSETQATLMNIDESRAASVPASRPVTISSSVEPLEHLRLDDDEDDLYRDVPPPPPKPQSRTGRTRVSAATAVGGSDAPESVSTGRPKRTTRKAAKA</sequence>
<name>A0ACB7ZWX5_9AGAM</name>
<accession>A0ACB7ZWX5</accession>